<gene>
    <name evidence="2" type="ORF">V5O48_017826</name>
</gene>
<evidence type="ECO:0000313" key="2">
    <source>
        <dbReference type="EMBL" id="KAL0564223.1"/>
    </source>
</evidence>
<dbReference type="Pfam" id="PF00651">
    <property type="entry name" value="BTB"/>
    <property type="match status" value="1"/>
</dbReference>
<name>A0ABR3EMV7_9AGAR</name>
<feature type="non-terminal residue" evidence="2">
    <location>
        <position position="1"/>
    </location>
</feature>
<accession>A0ABR3EMV7</accession>
<feature type="domain" description="BTB" evidence="1">
    <location>
        <begin position="31"/>
        <end position="102"/>
    </location>
</feature>
<evidence type="ECO:0000313" key="3">
    <source>
        <dbReference type="Proteomes" id="UP001465976"/>
    </source>
</evidence>
<sequence>IHLRRMIFSNDTGHAASPSQIAAPPFNDPDADIVLHTSDNMDFRVHSAILSIVSPFFKQMFTLPQPPPPYDGSTEPIQVSEDSLTLDYLLRFIYPGMTAPKTSSWGALRSLFEAFLKYQMEGTGAFEEVLSSLLVTSRQPDLGMPNNSGRANDAGRAKSVLRVYATIWKHRIVLQEHFNVLNILRSLAKGALTIPYHELTAAYLPELDELPASELLRLQRWVQLVKMTLHTPTFKSWERSDSRFKAPCLNSSTRSKAQNGYHRTQLVPEPTGSLLPKDDLLKWYKSVFVSSFCDRRRSIPLAPSWTCAVCEGKERDRCSKNMEHKIRAMCEREMGLALASTTVRLSGELGEEMMEAFKPLGDPSGH</sequence>
<dbReference type="PROSITE" id="PS50097">
    <property type="entry name" value="BTB"/>
    <property type="match status" value="1"/>
</dbReference>
<reference evidence="2 3" key="1">
    <citation type="submission" date="2024-02" db="EMBL/GenBank/DDBJ databases">
        <title>A draft genome for the cacao thread blight pathogen Marasmius crinis-equi.</title>
        <authorList>
            <person name="Cohen S.P."/>
            <person name="Baruah I.K."/>
            <person name="Amoako-Attah I."/>
            <person name="Bukari Y."/>
            <person name="Meinhardt L.W."/>
            <person name="Bailey B.A."/>
        </authorList>
    </citation>
    <scope>NUCLEOTIDE SEQUENCE [LARGE SCALE GENOMIC DNA]</scope>
    <source>
        <strain evidence="2 3">GH-76</strain>
    </source>
</reference>
<dbReference type="SMART" id="SM00225">
    <property type="entry name" value="BTB"/>
    <property type="match status" value="1"/>
</dbReference>
<proteinExistence type="predicted"/>
<dbReference type="InterPro" id="IPR011333">
    <property type="entry name" value="SKP1/BTB/POZ_sf"/>
</dbReference>
<dbReference type="CDD" id="cd18186">
    <property type="entry name" value="BTB_POZ_ZBTB_KLHL-like"/>
    <property type="match status" value="1"/>
</dbReference>
<dbReference type="SUPFAM" id="SSF54695">
    <property type="entry name" value="POZ domain"/>
    <property type="match status" value="1"/>
</dbReference>
<dbReference type="InterPro" id="IPR000210">
    <property type="entry name" value="BTB/POZ_dom"/>
</dbReference>
<protein>
    <recommendedName>
        <fullName evidence="1">BTB domain-containing protein</fullName>
    </recommendedName>
</protein>
<dbReference type="Gene3D" id="3.30.710.10">
    <property type="entry name" value="Potassium Channel Kv1.1, Chain A"/>
    <property type="match status" value="1"/>
</dbReference>
<dbReference type="EMBL" id="JBAHYK010002916">
    <property type="protein sequence ID" value="KAL0564223.1"/>
    <property type="molecule type" value="Genomic_DNA"/>
</dbReference>
<dbReference type="Proteomes" id="UP001465976">
    <property type="component" value="Unassembled WGS sequence"/>
</dbReference>
<organism evidence="2 3">
    <name type="scientific">Marasmius crinis-equi</name>
    <dbReference type="NCBI Taxonomy" id="585013"/>
    <lineage>
        <taxon>Eukaryota</taxon>
        <taxon>Fungi</taxon>
        <taxon>Dikarya</taxon>
        <taxon>Basidiomycota</taxon>
        <taxon>Agaricomycotina</taxon>
        <taxon>Agaricomycetes</taxon>
        <taxon>Agaricomycetidae</taxon>
        <taxon>Agaricales</taxon>
        <taxon>Marasmiineae</taxon>
        <taxon>Marasmiaceae</taxon>
        <taxon>Marasmius</taxon>
    </lineage>
</organism>
<keyword evidence="3" id="KW-1185">Reference proteome</keyword>
<evidence type="ECO:0000259" key="1">
    <source>
        <dbReference type="PROSITE" id="PS50097"/>
    </source>
</evidence>
<comment type="caution">
    <text evidence="2">The sequence shown here is derived from an EMBL/GenBank/DDBJ whole genome shotgun (WGS) entry which is preliminary data.</text>
</comment>